<sequence>MEPVIRELRSRFTLLDPEEIERSEALLELFGARSRLTPYRNFAIEFDTPPCRLLLEGRTLIVFGHDLGGYFAVDAENETVVYVHQEDGLYRLMFCNSNFGDFAAFHNSFLEQVQRRIKFRGSLQESANELELFFGRRDPRATERDDLFWPMRLYELADGLFPLNDSRINFYQSMLDAEN</sequence>
<keyword evidence="2" id="KW-1185">Reference proteome</keyword>
<dbReference type="InterPro" id="IPR025851">
    <property type="entry name" value="SUKH-4"/>
</dbReference>
<proteinExistence type="predicted"/>
<evidence type="ECO:0000313" key="2">
    <source>
        <dbReference type="Proteomes" id="UP000800303"/>
    </source>
</evidence>
<accession>A0ABX0FCD6</accession>
<evidence type="ECO:0000313" key="1">
    <source>
        <dbReference type="EMBL" id="NGZ77619.1"/>
    </source>
</evidence>
<reference evidence="1 2" key="1">
    <citation type="submission" date="2020-01" db="EMBL/GenBank/DDBJ databases">
        <title>Polyphasic characterisation and genomic insights into a novel alkali tolerant bacterium VR-M41.</title>
        <authorList>
            <person name="Vemuluri V.R."/>
        </authorList>
    </citation>
    <scope>NUCLEOTIDE SEQUENCE [LARGE SCALE GENOMIC DNA]</scope>
    <source>
        <strain evidence="1 2">VR-M41</strain>
    </source>
</reference>
<dbReference type="EMBL" id="JAAFGS010000009">
    <property type="protein sequence ID" value="NGZ77619.1"/>
    <property type="molecule type" value="Genomic_DNA"/>
</dbReference>
<evidence type="ECO:0008006" key="3">
    <source>
        <dbReference type="Google" id="ProtNLM"/>
    </source>
</evidence>
<protein>
    <recommendedName>
        <fullName evidence="3">Knr4/Smi1-like domain-containing protein</fullName>
    </recommendedName>
</protein>
<dbReference type="RefSeq" id="WP_166278341.1">
    <property type="nucleotide sequence ID" value="NZ_JAAFGS010000009.1"/>
</dbReference>
<comment type="caution">
    <text evidence="1">The sequence shown here is derived from an EMBL/GenBank/DDBJ whole genome shotgun (WGS) entry which is preliminary data.</text>
</comment>
<gene>
    <name evidence="1" type="ORF">GYN08_20205</name>
</gene>
<dbReference type="Proteomes" id="UP000800303">
    <property type="component" value="Unassembled WGS sequence"/>
</dbReference>
<dbReference type="Pfam" id="PF14435">
    <property type="entry name" value="SUKH-4"/>
    <property type="match status" value="1"/>
</dbReference>
<name>A0ABX0FCD6_9BACL</name>
<organism evidence="1 2">
    <name type="scientific">Saccharibacillus alkalitolerans</name>
    <dbReference type="NCBI Taxonomy" id="2705290"/>
    <lineage>
        <taxon>Bacteria</taxon>
        <taxon>Bacillati</taxon>
        <taxon>Bacillota</taxon>
        <taxon>Bacilli</taxon>
        <taxon>Bacillales</taxon>
        <taxon>Paenibacillaceae</taxon>
        <taxon>Saccharibacillus</taxon>
    </lineage>
</organism>